<reference evidence="1 2" key="1">
    <citation type="journal article" date="2019" name="Sci. Rep.">
        <title>Orb-weaving spider Araneus ventricosus genome elucidates the spidroin gene catalogue.</title>
        <authorList>
            <person name="Kono N."/>
            <person name="Nakamura H."/>
            <person name="Ohtoshi R."/>
            <person name="Moran D.A.P."/>
            <person name="Shinohara A."/>
            <person name="Yoshida Y."/>
            <person name="Fujiwara M."/>
            <person name="Mori M."/>
            <person name="Tomita M."/>
            <person name="Arakawa K."/>
        </authorList>
    </citation>
    <scope>NUCLEOTIDE SEQUENCE [LARGE SCALE GENOMIC DNA]</scope>
</reference>
<organism evidence="1 2">
    <name type="scientific">Araneus ventricosus</name>
    <name type="common">Orbweaver spider</name>
    <name type="synonym">Epeira ventricosa</name>
    <dbReference type="NCBI Taxonomy" id="182803"/>
    <lineage>
        <taxon>Eukaryota</taxon>
        <taxon>Metazoa</taxon>
        <taxon>Ecdysozoa</taxon>
        <taxon>Arthropoda</taxon>
        <taxon>Chelicerata</taxon>
        <taxon>Arachnida</taxon>
        <taxon>Araneae</taxon>
        <taxon>Araneomorphae</taxon>
        <taxon>Entelegynae</taxon>
        <taxon>Araneoidea</taxon>
        <taxon>Araneidae</taxon>
        <taxon>Araneus</taxon>
    </lineage>
</organism>
<evidence type="ECO:0000313" key="1">
    <source>
        <dbReference type="EMBL" id="GBM20694.1"/>
    </source>
</evidence>
<evidence type="ECO:0000313" key="2">
    <source>
        <dbReference type="Proteomes" id="UP000499080"/>
    </source>
</evidence>
<dbReference type="EMBL" id="BGPR01000446">
    <property type="protein sequence ID" value="GBM20694.1"/>
    <property type="molecule type" value="Genomic_DNA"/>
</dbReference>
<dbReference type="Proteomes" id="UP000499080">
    <property type="component" value="Unassembled WGS sequence"/>
</dbReference>
<name>A0A4Y2DYG3_ARAVE</name>
<sequence length="112" mass="12851">MVKLECPWLVLTTGFCVKSCENERMSTQLLQHSRGFLRTLVFTVQTINENASKTVITPTLATSSSCSQRAAKRWYNCLDSQPHQKCEHKIFNKSGVYSQLPSRKFDAENWSF</sequence>
<gene>
    <name evidence="1" type="ORF">AVEN_105936_1</name>
</gene>
<protein>
    <submittedName>
        <fullName evidence="1">Uncharacterized protein</fullName>
    </submittedName>
</protein>
<comment type="caution">
    <text evidence="1">The sequence shown here is derived from an EMBL/GenBank/DDBJ whole genome shotgun (WGS) entry which is preliminary data.</text>
</comment>
<dbReference type="AlphaFoldDB" id="A0A4Y2DYG3"/>
<proteinExistence type="predicted"/>
<keyword evidence="2" id="KW-1185">Reference proteome</keyword>
<accession>A0A4Y2DYG3</accession>